<dbReference type="EMBL" id="FQYT01000003">
    <property type="protein sequence ID" value="SHI46408.1"/>
    <property type="molecule type" value="Genomic_DNA"/>
</dbReference>
<name>A0A1M6BCW2_9FIRM</name>
<proteinExistence type="predicted"/>
<accession>A0A1M6BCW2</accession>
<protein>
    <recommendedName>
        <fullName evidence="3">DUF1287 domain-containing protein</fullName>
    </recommendedName>
</protein>
<dbReference type="RefSeq" id="WP_073992610.1">
    <property type="nucleotide sequence ID" value="NZ_FQYT01000003.1"/>
</dbReference>
<dbReference type="AlphaFoldDB" id="A0A1M6BCW2"/>
<dbReference type="STRING" id="1122934.SAMN02745691_00321"/>
<dbReference type="Pfam" id="PF06940">
    <property type="entry name" value="DUF1287"/>
    <property type="match status" value="1"/>
</dbReference>
<dbReference type="OrthoDB" id="114026at2"/>
<reference evidence="1 2" key="1">
    <citation type="submission" date="2016-11" db="EMBL/GenBank/DDBJ databases">
        <authorList>
            <person name="Jaros S."/>
            <person name="Januszkiewicz K."/>
            <person name="Wedrychowicz H."/>
        </authorList>
    </citation>
    <scope>NUCLEOTIDE SEQUENCE [LARGE SCALE GENOMIC DNA]</scope>
    <source>
        <strain evidence="1 2">DSM 15970</strain>
    </source>
</reference>
<evidence type="ECO:0008006" key="3">
    <source>
        <dbReference type="Google" id="ProtNLM"/>
    </source>
</evidence>
<sequence>MRKHLFAGIFAGIILFAGLTYMLQGNTVSQVRMYTAEELDIAEIASPLDADGDGLDDYSDIMAGARAYIDTNPRYKSIYYEGGYPDDGFGVCTDVIWNAFQAAGYNLKSLVDMDIAQNTGAYPSAETPDSNIDFRRVANLKVFLERKALNLGTDLANPEEWQPGDIVVFSKHIAICSDRRNADGIPYIIHHDGMGAREADDLGRYTIKGHFRWQG</sequence>
<organism evidence="1 2">
    <name type="scientific">Parasporobacterium paucivorans DSM 15970</name>
    <dbReference type="NCBI Taxonomy" id="1122934"/>
    <lineage>
        <taxon>Bacteria</taxon>
        <taxon>Bacillati</taxon>
        <taxon>Bacillota</taxon>
        <taxon>Clostridia</taxon>
        <taxon>Lachnospirales</taxon>
        <taxon>Lachnospiraceae</taxon>
        <taxon>Parasporobacterium</taxon>
    </lineage>
</organism>
<evidence type="ECO:0000313" key="1">
    <source>
        <dbReference type="EMBL" id="SHI46408.1"/>
    </source>
</evidence>
<gene>
    <name evidence="1" type="ORF">SAMN02745691_00321</name>
</gene>
<evidence type="ECO:0000313" key="2">
    <source>
        <dbReference type="Proteomes" id="UP000184342"/>
    </source>
</evidence>
<dbReference type="InterPro" id="IPR009706">
    <property type="entry name" value="DUF1287"/>
</dbReference>
<dbReference type="Proteomes" id="UP000184342">
    <property type="component" value="Unassembled WGS sequence"/>
</dbReference>
<keyword evidence="2" id="KW-1185">Reference proteome</keyword>